<feature type="transmembrane region" description="Helical" evidence="6">
    <location>
        <begin position="277"/>
        <end position="294"/>
    </location>
</feature>
<feature type="transmembrane region" description="Helical" evidence="6">
    <location>
        <begin position="79"/>
        <end position="98"/>
    </location>
</feature>
<feature type="transmembrane region" description="Helical" evidence="6">
    <location>
        <begin position="12"/>
        <end position="32"/>
    </location>
</feature>
<evidence type="ECO:0000256" key="3">
    <source>
        <dbReference type="ARBA" id="ARBA00022692"/>
    </source>
</evidence>
<dbReference type="OrthoDB" id="9814001at2"/>
<dbReference type="AlphaFoldDB" id="A0A0D5NRK1"/>
<sequence>MEQPLQIKLWTTSFITLTLCYFLLFFCVQLLMSPLPSYVKETFHPGDFTVSLAISLFAASAIAARFAAAALMRKVQRGTILFGGIMLAAGATIAYPYASSVGLLLLLRVLFGFGFGAASTVMPTLVTQIIPPRRLGEGIGYFGLSTSLAMSIGPTIGLYVLDSYGFGLLTVIGAASTILIVPLLLLTRSIPPQPAHPAVLRIAAAAEVSPGDRRGPVIPGNTGDAGTGAARAAAVGSGSEYSSITRQLLPALLNALLSITYGGLLGFIALFGKEVHLAQVGLFFLFNSVTVLIVRPISGRIFDRYGHAPILIPGSAVVAAALALLSYSDTLALLTVSALMYGLGFGAIQPTIQAWMLRVTPPEKHASANSLFYSSIDFGIAAGSMLLGIVASYAGYAGMYRYAAVMMIFFLLVYLASIFAGRRQRFFI</sequence>
<evidence type="ECO:0000256" key="6">
    <source>
        <dbReference type="SAM" id="Phobius"/>
    </source>
</evidence>
<comment type="subcellular location">
    <subcellularLocation>
        <location evidence="1">Cell membrane</location>
        <topology evidence="1">Multi-pass membrane protein</topology>
    </subcellularLocation>
</comment>
<protein>
    <submittedName>
        <fullName evidence="8">MFS transporter</fullName>
    </submittedName>
</protein>
<dbReference type="Pfam" id="PF07690">
    <property type="entry name" value="MFS_1"/>
    <property type="match status" value="1"/>
</dbReference>
<dbReference type="PANTHER" id="PTHR23531">
    <property type="entry name" value="QUINOLENE RESISTANCE PROTEIN NORA"/>
    <property type="match status" value="1"/>
</dbReference>
<dbReference type="InterPro" id="IPR036259">
    <property type="entry name" value="MFS_trans_sf"/>
</dbReference>
<evidence type="ECO:0000256" key="1">
    <source>
        <dbReference type="ARBA" id="ARBA00004651"/>
    </source>
</evidence>
<feature type="transmembrane region" description="Helical" evidence="6">
    <location>
        <begin position="400"/>
        <end position="420"/>
    </location>
</feature>
<dbReference type="STRING" id="1126833.VN24_08535"/>
<feature type="transmembrane region" description="Helical" evidence="6">
    <location>
        <begin position="331"/>
        <end position="350"/>
    </location>
</feature>
<accession>A0A0D5NRK1</accession>
<dbReference type="InterPro" id="IPR020846">
    <property type="entry name" value="MFS_dom"/>
</dbReference>
<feature type="transmembrane region" description="Helical" evidence="6">
    <location>
        <begin position="251"/>
        <end position="271"/>
    </location>
</feature>
<evidence type="ECO:0000256" key="4">
    <source>
        <dbReference type="ARBA" id="ARBA00022989"/>
    </source>
</evidence>
<dbReference type="Gene3D" id="1.20.1250.20">
    <property type="entry name" value="MFS general substrate transporter like domains"/>
    <property type="match status" value="1"/>
</dbReference>
<feature type="domain" description="Major facilitator superfamily (MFS) profile" evidence="7">
    <location>
        <begin position="13"/>
        <end position="425"/>
    </location>
</feature>
<dbReference type="PATRIC" id="fig|1126833.4.peg.1883"/>
<feature type="transmembrane region" description="Helical" evidence="6">
    <location>
        <begin position="52"/>
        <end position="72"/>
    </location>
</feature>
<dbReference type="PANTHER" id="PTHR23531:SF2">
    <property type="entry name" value="PERMEASE"/>
    <property type="match status" value="1"/>
</dbReference>
<proteinExistence type="predicted"/>
<dbReference type="PROSITE" id="PS50850">
    <property type="entry name" value="MFS"/>
    <property type="match status" value="1"/>
</dbReference>
<dbReference type="Proteomes" id="UP000032633">
    <property type="component" value="Chromosome"/>
</dbReference>
<reference evidence="8 9" key="1">
    <citation type="journal article" date="2015" name="J. Biotechnol.">
        <title>Complete genome sequence of Paenibacillus beijingensis 7188(T) (=DSM 24997(T)), a novel rhizobacterium from jujube garden soil.</title>
        <authorList>
            <person name="Kwak Y."/>
            <person name="Shin J.H."/>
        </authorList>
    </citation>
    <scope>NUCLEOTIDE SEQUENCE [LARGE SCALE GENOMIC DNA]</scope>
    <source>
        <strain evidence="8 9">DSM 24997</strain>
    </source>
</reference>
<feature type="transmembrane region" description="Helical" evidence="6">
    <location>
        <begin position="166"/>
        <end position="186"/>
    </location>
</feature>
<keyword evidence="9" id="KW-1185">Reference proteome</keyword>
<dbReference type="KEGG" id="pbj:VN24_08535"/>
<evidence type="ECO:0000259" key="7">
    <source>
        <dbReference type="PROSITE" id="PS50850"/>
    </source>
</evidence>
<keyword evidence="4 6" id="KW-1133">Transmembrane helix</keyword>
<gene>
    <name evidence="8" type="ORF">VN24_08535</name>
</gene>
<dbReference type="GO" id="GO:0005886">
    <property type="term" value="C:plasma membrane"/>
    <property type="evidence" value="ECO:0007669"/>
    <property type="project" value="UniProtKB-SubCell"/>
</dbReference>
<evidence type="ECO:0000256" key="5">
    <source>
        <dbReference type="ARBA" id="ARBA00023136"/>
    </source>
</evidence>
<feature type="transmembrane region" description="Helical" evidence="6">
    <location>
        <begin position="104"/>
        <end position="126"/>
    </location>
</feature>
<organism evidence="8 9">
    <name type="scientific">Paenibacillus beijingensis</name>
    <dbReference type="NCBI Taxonomy" id="1126833"/>
    <lineage>
        <taxon>Bacteria</taxon>
        <taxon>Bacillati</taxon>
        <taxon>Bacillota</taxon>
        <taxon>Bacilli</taxon>
        <taxon>Bacillales</taxon>
        <taxon>Paenibacillaceae</taxon>
        <taxon>Paenibacillus</taxon>
    </lineage>
</organism>
<evidence type="ECO:0000256" key="2">
    <source>
        <dbReference type="ARBA" id="ARBA00022448"/>
    </source>
</evidence>
<dbReference type="HOGENOM" id="CLU_001265_10_13_9"/>
<keyword evidence="5 6" id="KW-0472">Membrane</keyword>
<keyword evidence="3 6" id="KW-0812">Transmembrane</keyword>
<feature type="transmembrane region" description="Helical" evidence="6">
    <location>
        <begin position="306"/>
        <end position="325"/>
    </location>
</feature>
<dbReference type="GO" id="GO:0022857">
    <property type="term" value="F:transmembrane transporter activity"/>
    <property type="evidence" value="ECO:0007669"/>
    <property type="project" value="InterPro"/>
</dbReference>
<dbReference type="SUPFAM" id="SSF103473">
    <property type="entry name" value="MFS general substrate transporter"/>
    <property type="match status" value="1"/>
</dbReference>
<feature type="transmembrane region" description="Helical" evidence="6">
    <location>
        <begin position="371"/>
        <end position="394"/>
    </location>
</feature>
<dbReference type="InterPro" id="IPR011701">
    <property type="entry name" value="MFS"/>
</dbReference>
<evidence type="ECO:0000313" key="9">
    <source>
        <dbReference type="Proteomes" id="UP000032633"/>
    </source>
</evidence>
<feature type="transmembrane region" description="Helical" evidence="6">
    <location>
        <begin position="138"/>
        <end position="160"/>
    </location>
</feature>
<keyword evidence="2" id="KW-0813">Transport</keyword>
<name>A0A0D5NRK1_9BACL</name>
<dbReference type="EMBL" id="CP011058">
    <property type="protein sequence ID" value="AJY77607.1"/>
    <property type="molecule type" value="Genomic_DNA"/>
</dbReference>
<evidence type="ECO:0000313" key="8">
    <source>
        <dbReference type="EMBL" id="AJY77607.1"/>
    </source>
</evidence>
<reference evidence="9" key="2">
    <citation type="submission" date="2015-03" db="EMBL/GenBank/DDBJ databases">
        <title>Genome sequence of Paenibacillus beijingensis strain DSM 24997T.</title>
        <authorList>
            <person name="Kwak Y."/>
            <person name="Shin J.-H."/>
        </authorList>
    </citation>
    <scope>NUCLEOTIDE SEQUENCE [LARGE SCALE GENOMIC DNA]</scope>
    <source>
        <strain evidence="9">DSM 24997</strain>
    </source>
</reference>
<dbReference type="InterPro" id="IPR052714">
    <property type="entry name" value="MFS_Exporter"/>
</dbReference>